<keyword evidence="1" id="KW-0812">Transmembrane</keyword>
<feature type="transmembrane region" description="Helical" evidence="1">
    <location>
        <begin position="6"/>
        <end position="29"/>
    </location>
</feature>
<feature type="transmembrane region" description="Helical" evidence="1">
    <location>
        <begin position="74"/>
        <end position="96"/>
    </location>
</feature>
<dbReference type="RefSeq" id="WP_306984439.1">
    <property type="nucleotide sequence ID" value="NZ_JAUSUA010000005.1"/>
</dbReference>
<comment type="caution">
    <text evidence="2">The sequence shown here is derived from an EMBL/GenBank/DDBJ whole genome shotgun (WGS) entry which is preliminary data.</text>
</comment>
<gene>
    <name evidence="2" type="ORF">J2S05_003213</name>
</gene>
<dbReference type="Proteomes" id="UP001225034">
    <property type="component" value="Unassembled WGS sequence"/>
</dbReference>
<evidence type="ECO:0000256" key="1">
    <source>
        <dbReference type="SAM" id="Phobius"/>
    </source>
</evidence>
<proteinExistence type="predicted"/>
<feature type="transmembrane region" description="Helical" evidence="1">
    <location>
        <begin position="108"/>
        <end position="126"/>
    </location>
</feature>
<name>A0ABT9YKK7_9BACI</name>
<keyword evidence="1" id="KW-0472">Membrane</keyword>
<keyword evidence="3" id="KW-1185">Reference proteome</keyword>
<evidence type="ECO:0000313" key="2">
    <source>
        <dbReference type="EMBL" id="MDQ0208402.1"/>
    </source>
</evidence>
<keyword evidence="1" id="KW-1133">Transmembrane helix</keyword>
<reference evidence="2 3" key="1">
    <citation type="submission" date="2023-07" db="EMBL/GenBank/DDBJ databases">
        <title>Genomic Encyclopedia of Type Strains, Phase IV (KMG-IV): sequencing the most valuable type-strain genomes for metagenomic binning, comparative biology and taxonomic classification.</title>
        <authorList>
            <person name="Goeker M."/>
        </authorList>
    </citation>
    <scope>NUCLEOTIDE SEQUENCE [LARGE SCALE GENOMIC DNA]</scope>
    <source>
        <strain evidence="2 3">DSM 19154</strain>
    </source>
</reference>
<sequence>MESTYILAIVVMSLFVLIACFQLTLALGFPLGEFAMGGFHKTLPKKLRLISLFNAAMLLFIGLVFLVHTNVISSFSFIPTTLLVWFFTVFLGLNTLANLVSRSKKERLVMTPLSGLLCILCLLIALS</sequence>
<feature type="transmembrane region" description="Helical" evidence="1">
    <location>
        <begin position="49"/>
        <end position="68"/>
    </location>
</feature>
<accession>A0ABT9YKK7</accession>
<dbReference type="EMBL" id="JAUSUA010000005">
    <property type="protein sequence ID" value="MDQ0208402.1"/>
    <property type="molecule type" value="Genomic_DNA"/>
</dbReference>
<organism evidence="2 3">
    <name type="scientific">Alkalicoccobacillus murimartini</name>
    <dbReference type="NCBI Taxonomy" id="171685"/>
    <lineage>
        <taxon>Bacteria</taxon>
        <taxon>Bacillati</taxon>
        <taxon>Bacillota</taxon>
        <taxon>Bacilli</taxon>
        <taxon>Bacillales</taxon>
        <taxon>Bacillaceae</taxon>
        <taxon>Alkalicoccobacillus</taxon>
    </lineage>
</organism>
<protein>
    <submittedName>
        <fullName evidence="2">Membrane protein</fullName>
    </submittedName>
</protein>
<evidence type="ECO:0000313" key="3">
    <source>
        <dbReference type="Proteomes" id="UP001225034"/>
    </source>
</evidence>